<feature type="transmembrane region" description="Helical" evidence="6">
    <location>
        <begin position="64"/>
        <end position="87"/>
    </location>
</feature>
<keyword evidence="5 6" id="KW-0472">Membrane</keyword>
<evidence type="ECO:0000256" key="2">
    <source>
        <dbReference type="ARBA" id="ARBA00009773"/>
    </source>
</evidence>
<feature type="transmembrane region" description="Helical" evidence="6">
    <location>
        <begin position="275"/>
        <end position="295"/>
    </location>
</feature>
<dbReference type="PANTHER" id="PTHR21716:SF4">
    <property type="entry name" value="TRANSMEMBRANE PROTEIN 245"/>
    <property type="match status" value="1"/>
</dbReference>
<feature type="transmembrane region" description="Helical" evidence="6">
    <location>
        <begin position="235"/>
        <end position="263"/>
    </location>
</feature>
<dbReference type="InterPro" id="IPR002549">
    <property type="entry name" value="AI-2E-like"/>
</dbReference>
<keyword evidence="3 6" id="KW-0812">Transmembrane</keyword>
<dbReference type="EMBL" id="LCMG01000042">
    <property type="protein sequence ID" value="KKU30528.1"/>
    <property type="molecule type" value="Genomic_DNA"/>
</dbReference>
<dbReference type="Pfam" id="PF01594">
    <property type="entry name" value="AI-2E_transport"/>
    <property type="match status" value="1"/>
</dbReference>
<evidence type="ECO:0008006" key="9">
    <source>
        <dbReference type="Google" id="ProtNLM"/>
    </source>
</evidence>
<keyword evidence="4 6" id="KW-1133">Transmembrane helix</keyword>
<comment type="similarity">
    <text evidence="2">Belongs to the autoinducer-2 exporter (AI-2E) (TC 2.A.86) family.</text>
</comment>
<evidence type="ECO:0000313" key="8">
    <source>
        <dbReference type="Proteomes" id="UP000034705"/>
    </source>
</evidence>
<dbReference type="AlphaFoldDB" id="A0A0G1RKJ9"/>
<evidence type="ECO:0000256" key="3">
    <source>
        <dbReference type="ARBA" id="ARBA00022692"/>
    </source>
</evidence>
<protein>
    <recommendedName>
        <fullName evidence="9">AI-2E family transporter</fullName>
    </recommendedName>
</protein>
<evidence type="ECO:0000256" key="6">
    <source>
        <dbReference type="SAM" id="Phobius"/>
    </source>
</evidence>
<evidence type="ECO:0000256" key="4">
    <source>
        <dbReference type="ARBA" id="ARBA00022989"/>
    </source>
</evidence>
<evidence type="ECO:0000313" key="7">
    <source>
        <dbReference type="EMBL" id="KKU30528.1"/>
    </source>
</evidence>
<feature type="transmembrane region" description="Helical" evidence="6">
    <location>
        <begin position="157"/>
        <end position="173"/>
    </location>
</feature>
<proteinExistence type="inferred from homology"/>
<organism evidence="7 8">
    <name type="scientific">Candidatus Uhrbacteria bacterium GW2011_GWF2_46_218</name>
    <dbReference type="NCBI Taxonomy" id="1619001"/>
    <lineage>
        <taxon>Bacteria</taxon>
        <taxon>Candidatus Uhriibacteriota</taxon>
    </lineage>
</organism>
<evidence type="ECO:0000256" key="5">
    <source>
        <dbReference type="ARBA" id="ARBA00023136"/>
    </source>
</evidence>
<reference evidence="7 8" key="1">
    <citation type="journal article" date="2015" name="Nature">
        <title>rRNA introns, odd ribosomes, and small enigmatic genomes across a large radiation of phyla.</title>
        <authorList>
            <person name="Brown C.T."/>
            <person name="Hug L.A."/>
            <person name="Thomas B.C."/>
            <person name="Sharon I."/>
            <person name="Castelle C.J."/>
            <person name="Singh A."/>
            <person name="Wilkins M.J."/>
            <person name="Williams K.H."/>
            <person name="Banfield J.F."/>
        </authorList>
    </citation>
    <scope>NUCLEOTIDE SEQUENCE [LARGE SCALE GENOMIC DNA]</scope>
</reference>
<comment type="caution">
    <text evidence="7">The sequence shown here is derived from an EMBL/GenBank/DDBJ whole genome shotgun (WGS) entry which is preliminary data.</text>
</comment>
<gene>
    <name evidence="7" type="ORF">UX45_C0042G0005</name>
</gene>
<evidence type="ECO:0000256" key="1">
    <source>
        <dbReference type="ARBA" id="ARBA00004141"/>
    </source>
</evidence>
<feature type="transmembrane region" description="Helical" evidence="6">
    <location>
        <begin position="33"/>
        <end position="52"/>
    </location>
</feature>
<sequence>MFTRKKQLTLERWFFLIVAAVVVYLFWKIIEPFALVVVTAGITAIVLSPLDIKLRHLLKSRKLSAAFLSLGTFLLIVIPLFFILILIGTQASELIQVSLAQGGWLRSFQMDHLALFQSLPAFAQERLMSINLETVGSGVAAWALENVGELFSSTTQLLLNTFLFFIALYYLLVDREKLYQELLTLSPFRNSVDEKILARITSTIRHVVFGALLLAIVQGVFATIGMSLFGVPGAMIWGGLTIISALVPLVGTALVLVPAIIYLFMIGQVEASVGLAVWAAIVVGASDNLLAPYFIKGTTHMHMFLVLLSVLGGFAVFGSIGFIIGPTILAAFLAVLELYKSGILHERTGLKF</sequence>
<feature type="transmembrane region" description="Helical" evidence="6">
    <location>
        <begin position="207"/>
        <end position="229"/>
    </location>
</feature>
<accession>A0A0G1RKJ9</accession>
<dbReference type="GO" id="GO:0016020">
    <property type="term" value="C:membrane"/>
    <property type="evidence" value="ECO:0007669"/>
    <property type="project" value="UniProtKB-SubCell"/>
</dbReference>
<dbReference type="Proteomes" id="UP000034705">
    <property type="component" value="Unassembled WGS sequence"/>
</dbReference>
<dbReference type="PANTHER" id="PTHR21716">
    <property type="entry name" value="TRANSMEMBRANE PROTEIN"/>
    <property type="match status" value="1"/>
</dbReference>
<feature type="transmembrane region" description="Helical" evidence="6">
    <location>
        <begin position="12"/>
        <end position="27"/>
    </location>
</feature>
<name>A0A0G1RKJ9_9BACT</name>
<comment type="subcellular location">
    <subcellularLocation>
        <location evidence="1">Membrane</location>
        <topology evidence="1">Multi-pass membrane protein</topology>
    </subcellularLocation>
</comment>
<feature type="transmembrane region" description="Helical" evidence="6">
    <location>
        <begin position="301"/>
        <end position="334"/>
    </location>
</feature>